<gene>
    <name evidence="7" type="ORF">HHL10_16365</name>
</gene>
<dbReference type="Pfam" id="PF00158">
    <property type="entry name" value="Sigma54_activat"/>
    <property type="match status" value="1"/>
</dbReference>
<evidence type="ECO:0000313" key="7">
    <source>
        <dbReference type="EMBL" id="NML16557.1"/>
    </source>
</evidence>
<evidence type="ECO:0000259" key="6">
    <source>
        <dbReference type="PROSITE" id="PS50045"/>
    </source>
</evidence>
<keyword evidence="3" id="KW-0805">Transcription regulation</keyword>
<dbReference type="GO" id="GO:0043565">
    <property type="term" value="F:sequence-specific DNA binding"/>
    <property type="evidence" value="ECO:0007669"/>
    <property type="project" value="InterPro"/>
</dbReference>
<dbReference type="GO" id="GO:0006355">
    <property type="term" value="P:regulation of DNA-templated transcription"/>
    <property type="evidence" value="ECO:0007669"/>
    <property type="project" value="InterPro"/>
</dbReference>
<dbReference type="EMBL" id="JABBFW010000011">
    <property type="protein sequence ID" value="NML16557.1"/>
    <property type="molecule type" value="Genomic_DNA"/>
</dbReference>
<protein>
    <submittedName>
        <fullName evidence="7">Sigma-54-dependent Fis family transcriptional regulator</fullName>
    </submittedName>
</protein>
<dbReference type="Pfam" id="PF25601">
    <property type="entry name" value="AAA_lid_14"/>
    <property type="match status" value="1"/>
</dbReference>
<keyword evidence="2" id="KW-0067">ATP-binding</keyword>
<evidence type="ECO:0000256" key="5">
    <source>
        <dbReference type="ARBA" id="ARBA00023163"/>
    </source>
</evidence>
<dbReference type="InterPro" id="IPR025662">
    <property type="entry name" value="Sigma_54_int_dom_ATP-bd_1"/>
</dbReference>
<dbReference type="AlphaFoldDB" id="A0A848F8U2"/>
<dbReference type="Pfam" id="PF02954">
    <property type="entry name" value="HTH_8"/>
    <property type="match status" value="1"/>
</dbReference>
<dbReference type="Gene3D" id="1.10.10.60">
    <property type="entry name" value="Homeodomain-like"/>
    <property type="match status" value="1"/>
</dbReference>
<feature type="domain" description="Sigma-54 factor interaction" evidence="6">
    <location>
        <begin position="347"/>
        <end position="576"/>
    </location>
</feature>
<dbReference type="SMART" id="SM00382">
    <property type="entry name" value="AAA"/>
    <property type="match status" value="1"/>
</dbReference>
<dbReference type="PROSITE" id="PS00688">
    <property type="entry name" value="SIGMA54_INTERACT_3"/>
    <property type="match status" value="1"/>
</dbReference>
<dbReference type="InterPro" id="IPR027417">
    <property type="entry name" value="P-loop_NTPase"/>
</dbReference>
<dbReference type="SUPFAM" id="SSF52540">
    <property type="entry name" value="P-loop containing nucleoside triphosphate hydrolases"/>
    <property type="match status" value="1"/>
</dbReference>
<evidence type="ECO:0000256" key="1">
    <source>
        <dbReference type="ARBA" id="ARBA00022741"/>
    </source>
</evidence>
<dbReference type="PROSITE" id="PS00676">
    <property type="entry name" value="SIGMA54_INTERACT_2"/>
    <property type="match status" value="1"/>
</dbReference>
<dbReference type="CDD" id="cd00009">
    <property type="entry name" value="AAA"/>
    <property type="match status" value="1"/>
</dbReference>
<accession>A0A848F8U2</accession>
<dbReference type="PRINTS" id="PR01590">
    <property type="entry name" value="HTHFIS"/>
</dbReference>
<dbReference type="Gene3D" id="1.10.8.60">
    <property type="match status" value="1"/>
</dbReference>
<dbReference type="RefSeq" id="WP_169161466.1">
    <property type="nucleotide sequence ID" value="NZ_JABBFW010000011.1"/>
</dbReference>
<keyword evidence="4" id="KW-0238">DNA-binding</keyword>
<dbReference type="PROSITE" id="PS00675">
    <property type="entry name" value="SIGMA54_INTERACT_1"/>
    <property type="match status" value="1"/>
</dbReference>
<dbReference type="SUPFAM" id="SSF46689">
    <property type="entry name" value="Homeodomain-like"/>
    <property type="match status" value="1"/>
</dbReference>
<dbReference type="PANTHER" id="PTHR32071:SF77">
    <property type="entry name" value="TRANSCRIPTIONAL REGULATORY PROTEIN"/>
    <property type="match status" value="1"/>
</dbReference>
<dbReference type="InterPro" id="IPR009057">
    <property type="entry name" value="Homeodomain-like_sf"/>
</dbReference>
<dbReference type="InterPro" id="IPR029016">
    <property type="entry name" value="GAF-like_dom_sf"/>
</dbReference>
<evidence type="ECO:0000256" key="4">
    <source>
        <dbReference type="ARBA" id="ARBA00023125"/>
    </source>
</evidence>
<dbReference type="FunFam" id="3.40.50.300:FF:000006">
    <property type="entry name" value="DNA-binding transcriptional regulator NtrC"/>
    <property type="match status" value="1"/>
</dbReference>
<sequence>MPDALTRHIDTVIAVGSGALAVRAPEPESLFHKSWARCMTQHGLDPTRPTPARILPSAAVREHRQRMEGFLRVARSGMEDMYRRVADLGYMLLLTDADGIAVDYIGNPAMEPQLKRAGLYIGADWNEAHAGTCGVGTCLIERTTITCHREEHFDATHISLTCTSSPLYAPDGELLGVLDVSALKSPDARDSQHLVWHLTTMYAQMIEDANFLRSFGHCWILRLGRTRGMVEVSGELMLAFDEDGIVVGANTGARRQFWQTLQGGRDAAGLIGTPLTELLDISPNVLWGLARGHSAPEVATRFPHHGHRFFPSVIAPRTRAGSVLRMPPPHSVMVEEARPVLGALDRLAEDDPLMQQLIHQAKRLVDSGVALLIQGETGAGKEVLAKALHEHSRRASKPFVAVNCASIPESLIESELFGYTPGTFTGGRSKGMKGLIAQSDGGTLFLDEIGDMPLHLQTRLLRVLSESEVLPLGADKPVPVTLNVIAATHRDLREAIERGAFREDLYYRLCGAALRLPPLRERRDLGYLVRTLFQEEARRLDLQAAGLTSEALALLQAHRWPGNVRELRNVLRYALALSGGQPVTPAELPAEIVHAAAAPRAVTVAPAAAATGPETACDDQGQRLLQALRRHKWSITAAAQELGLCRATVYRQMKRYGITPPNQL</sequence>
<evidence type="ECO:0000256" key="3">
    <source>
        <dbReference type="ARBA" id="ARBA00023015"/>
    </source>
</evidence>
<proteinExistence type="predicted"/>
<dbReference type="SUPFAM" id="SSF55781">
    <property type="entry name" value="GAF domain-like"/>
    <property type="match status" value="1"/>
</dbReference>
<dbReference type="GO" id="GO:0005524">
    <property type="term" value="F:ATP binding"/>
    <property type="evidence" value="ECO:0007669"/>
    <property type="project" value="UniProtKB-KW"/>
</dbReference>
<evidence type="ECO:0000313" key="8">
    <source>
        <dbReference type="Proteomes" id="UP000574067"/>
    </source>
</evidence>
<dbReference type="InterPro" id="IPR003593">
    <property type="entry name" value="AAA+_ATPase"/>
</dbReference>
<dbReference type="Proteomes" id="UP000574067">
    <property type="component" value="Unassembled WGS sequence"/>
</dbReference>
<evidence type="ECO:0000256" key="2">
    <source>
        <dbReference type="ARBA" id="ARBA00022840"/>
    </source>
</evidence>
<dbReference type="InterPro" id="IPR025944">
    <property type="entry name" value="Sigma_54_int_dom_CS"/>
</dbReference>
<dbReference type="PANTHER" id="PTHR32071">
    <property type="entry name" value="TRANSCRIPTIONAL REGULATORY PROTEIN"/>
    <property type="match status" value="1"/>
</dbReference>
<dbReference type="PROSITE" id="PS50045">
    <property type="entry name" value="SIGMA54_INTERACT_4"/>
    <property type="match status" value="1"/>
</dbReference>
<keyword evidence="5" id="KW-0804">Transcription</keyword>
<name>A0A848F8U2_9BURK</name>
<comment type="caution">
    <text evidence="7">The sequence shown here is derived from an EMBL/GenBank/DDBJ whole genome shotgun (WGS) entry which is preliminary data.</text>
</comment>
<dbReference type="InterPro" id="IPR002078">
    <property type="entry name" value="Sigma_54_int"/>
</dbReference>
<dbReference type="InterPro" id="IPR025943">
    <property type="entry name" value="Sigma_54_int_dom_ATP-bd_2"/>
</dbReference>
<keyword evidence="1" id="KW-0547">Nucleotide-binding</keyword>
<organism evidence="7 8">
    <name type="scientific">Azohydromonas caseinilytica</name>
    <dbReference type="NCBI Taxonomy" id="2728836"/>
    <lineage>
        <taxon>Bacteria</taxon>
        <taxon>Pseudomonadati</taxon>
        <taxon>Pseudomonadota</taxon>
        <taxon>Betaproteobacteria</taxon>
        <taxon>Burkholderiales</taxon>
        <taxon>Sphaerotilaceae</taxon>
        <taxon>Azohydromonas</taxon>
    </lineage>
</organism>
<dbReference type="InterPro" id="IPR058031">
    <property type="entry name" value="AAA_lid_NorR"/>
</dbReference>
<dbReference type="InterPro" id="IPR002197">
    <property type="entry name" value="HTH_Fis"/>
</dbReference>
<reference evidence="7 8" key="1">
    <citation type="submission" date="2020-04" db="EMBL/GenBank/DDBJ databases">
        <title>Azohydromonas sp. isolated from soil.</title>
        <authorList>
            <person name="Dahal R.H."/>
        </authorList>
    </citation>
    <scope>NUCLEOTIDE SEQUENCE [LARGE SCALE GENOMIC DNA]</scope>
    <source>
        <strain evidence="7 8">G-1-1-14</strain>
    </source>
</reference>
<dbReference type="Gene3D" id="3.30.450.40">
    <property type="match status" value="1"/>
</dbReference>
<keyword evidence="8" id="KW-1185">Reference proteome</keyword>
<dbReference type="Gene3D" id="3.40.50.300">
    <property type="entry name" value="P-loop containing nucleotide triphosphate hydrolases"/>
    <property type="match status" value="1"/>
</dbReference>